<dbReference type="InterPro" id="IPR004299">
    <property type="entry name" value="MBOAT_fam"/>
</dbReference>
<comment type="caution">
    <text evidence="8">The sequence shown here is derived from an EMBL/GenBank/DDBJ whole genome shotgun (WGS) entry which is preliminary data.</text>
</comment>
<feature type="transmembrane region" description="Helical" evidence="7">
    <location>
        <begin position="145"/>
        <end position="167"/>
    </location>
</feature>
<accession>A0ABQ8FBI5</accession>
<feature type="transmembrane region" description="Helical" evidence="7">
    <location>
        <begin position="365"/>
        <end position="387"/>
    </location>
</feature>
<keyword evidence="4 7" id="KW-1133">Transmembrane helix</keyword>
<dbReference type="PANTHER" id="PTHR13285">
    <property type="entry name" value="ACYLTRANSFERASE"/>
    <property type="match status" value="1"/>
</dbReference>
<feature type="transmembrane region" description="Helical" evidence="7">
    <location>
        <begin position="79"/>
        <end position="102"/>
    </location>
</feature>
<feature type="transmembrane region" description="Helical" evidence="7">
    <location>
        <begin position="578"/>
        <end position="599"/>
    </location>
</feature>
<proteinExistence type="inferred from homology"/>
<dbReference type="Proteomes" id="UP001648503">
    <property type="component" value="Unassembled WGS sequence"/>
</dbReference>
<reference evidence="8 9" key="1">
    <citation type="submission" date="2021-02" db="EMBL/GenBank/DDBJ databases">
        <title>Variation within the Batrachochytrium salamandrivorans European outbreak.</title>
        <authorList>
            <person name="Kelly M."/>
            <person name="Pasmans F."/>
            <person name="Shea T.P."/>
            <person name="Munoz J.F."/>
            <person name="Carranza S."/>
            <person name="Cuomo C.A."/>
            <person name="Martel A."/>
        </authorList>
    </citation>
    <scope>NUCLEOTIDE SEQUENCE [LARGE SCALE GENOMIC DNA]</scope>
    <source>
        <strain evidence="8 9">AMFP18/2</strain>
    </source>
</reference>
<feature type="transmembrane region" description="Helical" evidence="7">
    <location>
        <begin position="179"/>
        <end position="209"/>
    </location>
</feature>
<comment type="subcellular location">
    <subcellularLocation>
        <location evidence="1">Membrane</location>
        <topology evidence="1">Multi-pass membrane protein</topology>
    </subcellularLocation>
</comment>
<evidence type="ECO:0000256" key="7">
    <source>
        <dbReference type="SAM" id="Phobius"/>
    </source>
</evidence>
<feature type="region of interest" description="Disordered" evidence="6">
    <location>
        <begin position="1"/>
        <end position="25"/>
    </location>
</feature>
<keyword evidence="9" id="KW-1185">Reference proteome</keyword>
<evidence type="ECO:0000313" key="8">
    <source>
        <dbReference type="EMBL" id="KAH6595195.1"/>
    </source>
</evidence>
<feature type="transmembrane region" description="Helical" evidence="7">
    <location>
        <begin position="328"/>
        <end position="353"/>
    </location>
</feature>
<gene>
    <name evidence="8" type="ORF">BASA50_005988</name>
</gene>
<evidence type="ECO:0000256" key="4">
    <source>
        <dbReference type="ARBA" id="ARBA00022989"/>
    </source>
</evidence>
<evidence type="ECO:0000313" key="9">
    <source>
        <dbReference type="Proteomes" id="UP001648503"/>
    </source>
</evidence>
<protein>
    <submittedName>
        <fullName evidence="8">Uncharacterized protein</fullName>
    </submittedName>
</protein>
<evidence type="ECO:0000256" key="5">
    <source>
        <dbReference type="ARBA" id="ARBA00023136"/>
    </source>
</evidence>
<name>A0ABQ8FBI5_9FUNG</name>
<evidence type="ECO:0000256" key="3">
    <source>
        <dbReference type="ARBA" id="ARBA00022692"/>
    </source>
</evidence>
<keyword evidence="3 7" id="KW-0812">Transmembrane</keyword>
<evidence type="ECO:0000256" key="6">
    <source>
        <dbReference type="SAM" id="MobiDB-lite"/>
    </source>
</evidence>
<feature type="transmembrane region" description="Helical" evidence="7">
    <location>
        <begin position="221"/>
        <end position="242"/>
    </location>
</feature>
<dbReference type="PANTHER" id="PTHR13285:SF18">
    <property type="entry name" value="PROTEIN-CYSTEINE N-PALMITOYLTRANSFERASE RASP"/>
    <property type="match status" value="1"/>
</dbReference>
<dbReference type="InterPro" id="IPR051085">
    <property type="entry name" value="MB_O-acyltransferase"/>
</dbReference>
<comment type="similarity">
    <text evidence="2">Belongs to the membrane-bound acyltransferase family.</text>
</comment>
<evidence type="ECO:0000256" key="2">
    <source>
        <dbReference type="ARBA" id="ARBA00010323"/>
    </source>
</evidence>
<organism evidence="8 9">
    <name type="scientific">Batrachochytrium salamandrivorans</name>
    <dbReference type="NCBI Taxonomy" id="1357716"/>
    <lineage>
        <taxon>Eukaryota</taxon>
        <taxon>Fungi</taxon>
        <taxon>Fungi incertae sedis</taxon>
        <taxon>Chytridiomycota</taxon>
        <taxon>Chytridiomycota incertae sedis</taxon>
        <taxon>Chytridiomycetes</taxon>
        <taxon>Rhizophydiales</taxon>
        <taxon>Rhizophydiales incertae sedis</taxon>
        <taxon>Batrachochytrium</taxon>
    </lineage>
</organism>
<feature type="transmembrane region" description="Helical" evidence="7">
    <location>
        <begin position="504"/>
        <end position="523"/>
    </location>
</feature>
<dbReference type="EMBL" id="JAFCIX010000312">
    <property type="protein sequence ID" value="KAH6595195.1"/>
    <property type="molecule type" value="Genomic_DNA"/>
</dbReference>
<feature type="transmembrane region" description="Helical" evidence="7">
    <location>
        <begin position="535"/>
        <end position="558"/>
    </location>
</feature>
<evidence type="ECO:0000256" key="1">
    <source>
        <dbReference type="ARBA" id="ARBA00004141"/>
    </source>
</evidence>
<sequence>MQTSPTHRHSAVTSETESMDRTDVPLLPRDNHLARTSIQADGETDALVARDGRAATADPNNMTNIRKARRQWQHVSVPLALPAPAIVVVLVLLVAVVIYWTALAVSFSSESSPTYALFSRKLSQGWFNRKMDNSDAQFRSFRNNIPILTAVMIGHQILSIGAGIRFATSAHYGYIRMCFSLVFSLIFLAVLFGIGLVKILLVCGLHYMVVKRIGPTWHSLMFSWVVGLCILFGTSLIEDLSFGSMNSSLAWMDSMKGIGMSPSYNFTILRMVSFSADSFWKSTDSSKQFEKHKLDCTVCLCGNIAGVRCASGRIIAPHNETQYSFINYLAYLLYAPLFLAGPIICFNDFVAQVHHPPKEVTPKRIAVAVLRWLALVVLMEVFIHYMYVVAIKDTEAWVGFTSVEIYTLGYWNLNHIWLKLTIIWRFFGLWALADGIETVDNMAKCMSNHYSGIGFWRAWHKSFNRWLVRYLYVPLGGNKRYLLNLIVTFTFVAIWHDVKLRLLAWGWLIALFILPEMVFTKLFCTDKWRTMLGPLHLHLCALGGVCNIFTMMLANLVGFAVGIKGMQEFVSQIMNGKALMFILAVIPGLFCIAHVSFWWEARRKTFS</sequence>
<dbReference type="Pfam" id="PF03062">
    <property type="entry name" value="MBOAT"/>
    <property type="match status" value="1"/>
</dbReference>
<keyword evidence="5 7" id="KW-0472">Membrane</keyword>
<feature type="compositionally biased region" description="Basic residues" evidence="6">
    <location>
        <begin position="1"/>
        <end position="10"/>
    </location>
</feature>
<feature type="transmembrane region" description="Helical" evidence="7">
    <location>
        <begin position="481"/>
        <end position="498"/>
    </location>
</feature>